<reference evidence="1 2" key="1">
    <citation type="journal article" date="2021" name="PeerJ">
        <title>Analysis of 44 Vibrio anguillarum genomes reveals high genetic diversity.</title>
        <authorList>
            <person name="Hansen M.J."/>
            <person name="Dalsgaard I."/>
        </authorList>
    </citation>
    <scope>NUCLEOTIDE SEQUENCE [LARGE SCALE GENOMIC DNA]</scope>
    <source>
        <strain evidence="1 2">040915-1/1B</strain>
    </source>
</reference>
<evidence type="ECO:0000313" key="1">
    <source>
        <dbReference type="EMBL" id="MBF4377473.1"/>
    </source>
</evidence>
<comment type="caution">
    <text evidence="1">The sequence shown here is derived from an EMBL/GenBank/DDBJ whole genome shotgun (WGS) entry which is preliminary data.</text>
</comment>
<dbReference type="SUPFAM" id="SSF158668">
    <property type="entry name" value="MtlR-like"/>
    <property type="match status" value="1"/>
</dbReference>
<keyword evidence="2" id="KW-1185">Reference proteome</keyword>
<organism evidence="1 2">
    <name type="scientific">Vibrio anguillarum</name>
    <name type="common">Listonella anguillarum</name>
    <dbReference type="NCBI Taxonomy" id="55601"/>
    <lineage>
        <taxon>Bacteria</taxon>
        <taxon>Pseudomonadati</taxon>
        <taxon>Pseudomonadota</taxon>
        <taxon>Gammaproteobacteria</taxon>
        <taxon>Vibrionales</taxon>
        <taxon>Vibrionaceae</taxon>
        <taxon>Vibrio</taxon>
    </lineage>
</organism>
<dbReference type="RefSeq" id="WP_194665450.1">
    <property type="nucleotide sequence ID" value="NZ_RDPI01001792.1"/>
</dbReference>
<dbReference type="EMBL" id="RDPI01001792">
    <property type="protein sequence ID" value="MBF4377473.1"/>
    <property type="molecule type" value="Genomic_DNA"/>
</dbReference>
<gene>
    <name evidence="1" type="ORF">EAY46_31365</name>
</gene>
<dbReference type="Proteomes" id="UP000726136">
    <property type="component" value="Unassembled WGS sequence"/>
</dbReference>
<evidence type="ECO:0008006" key="3">
    <source>
        <dbReference type="Google" id="ProtNLM"/>
    </source>
</evidence>
<evidence type="ECO:0000313" key="2">
    <source>
        <dbReference type="Proteomes" id="UP000726136"/>
    </source>
</evidence>
<sequence>MKSVEVIKGKWRSVFEKEDDLGVVLRAHIIIENIIEDFIGSRVQDVKAFQKMKLTFEQKKHMAMALGFDSRFDRPLKNLTTLRNKFAHDLRDNINQSDINNFYKSFDEIDKKAMNQQLCAVKNPSQQSL</sequence>
<feature type="non-terminal residue" evidence="1">
    <location>
        <position position="129"/>
    </location>
</feature>
<proteinExistence type="predicted"/>
<name>A0ABR9ZG90_VIBAN</name>
<accession>A0ABR9ZG90</accession>
<protein>
    <recommendedName>
        <fullName evidence="3">DUF86 domain-containing protein</fullName>
    </recommendedName>
</protein>
<dbReference type="InterPro" id="IPR038026">
    <property type="entry name" value="MtlR-like_sf"/>
</dbReference>